<dbReference type="PANTHER" id="PTHR35862">
    <property type="entry name" value="FELS-2 PROPHAGE PROTEIN"/>
    <property type="match status" value="1"/>
</dbReference>
<sequence length="372" mass="41527">MNRFNLPDVQFLQKEPEQIEQDILASIEKETGMTFTNADPRRKFAQSLVPYIVQERNNLDYALKQNLLAYAVGDHLDHKGEDYNTPRLEAKAAITTMEFTLEEERVSSLLIEAGTLFLVGTDTYFETEKTIVVPVGQHIAEVKALCTEVGTIGNGYLPGEITNLVRPLPWVKGVKNISISSGGVDKEANDPYAERIRIAPESFSVAGPEGAYEYWSKTASQAIVDVDVDSPIEGTIDIRVLLQNGELPSQEILDKVLEICSDKSIRPLTDQVTVGAPTQVLYDVDVQYWVLQSKASVLSTTQKNIERAYENYLIWQKEKMGRDIDLSELIARMKKAGAYRVAVNSTMYLQVDKNQVAKENLTNIAFGGLVDE</sequence>
<evidence type="ECO:0000313" key="4">
    <source>
        <dbReference type="Proteomes" id="UP000480246"/>
    </source>
</evidence>
<dbReference type="InterPro" id="IPR052726">
    <property type="entry name" value="Phage_Baseplate_Hub"/>
</dbReference>
<accession>A0A7C8GRH9</accession>
<dbReference type="PIRSF" id="PIRSF020481">
    <property type="entry name" value="BAP"/>
    <property type="match status" value="1"/>
</dbReference>
<dbReference type="OrthoDB" id="9793802at2"/>
<dbReference type="EMBL" id="WEID01000099">
    <property type="protein sequence ID" value="KAB8126898.1"/>
    <property type="molecule type" value="Genomic_DNA"/>
</dbReference>
<dbReference type="Pfam" id="PF04865">
    <property type="entry name" value="Baseplate_J"/>
    <property type="match status" value="1"/>
</dbReference>
<keyword evidence="4" id="KW-1185">Reference proteome</keyword>
<evidence type="ECO:0000259" key="2">
    <source>
        <dbReference type="Pfam" id="PF26078"/>
    </source>
</evidence>
<feature type="domain" description="Baseplate J-like central" evidence="2">
    <location>
        <begin position="205"/>
        <end position="274"/>
    </location>
</feature>
<dbReference type="InterPro" id="IPR006949">
    <property type="entry name" value="Barrel_Baseplate_J-like"/>
</dbReference>
<protein>
    <submittedName>
        <fullName evidence="3">Baseplate J/gp47 family protein</fullName>
    </submittedName>
</protein>
<dbReference type="PANTHER" id="PTHR35862:SF1">
    <property type="entry name" value="FELS-2 PROPHAGE PROTEIN"/>
    <property type="match status" value="1"/>
</dbReference>
<comment type="caution">
    <text evidence="3">The sequence shown here is derived from an EMBL/GenBank/DDBJ whole genome shotgun (WGS) entry which is preliminary data.</text>
</comment>
<evidence type="ECO:0000313" key="3">
    <source>
        <dbReference type="EMBL" id="KAB8126898.1"/>
    </source>
</evidence>
<evidence type="ECO:0000259" key="1">
    <source>
        <dbReference type="Pfam" id="PF04865"/>
    </source>
</evidence>
<dbReference type="Proteomes" id="UP000480246">
    <property type="component" value="Unassembled WGS sequence"/>
</dbReference>
<reference evidence="3 4" key="1">
    <citation type="submission" date="2019-10" db="EMBL/GenBank/DDBJ databases">
        <title>Gracilibacillus sp. nov. isolated from rice seeds.</title>
        <authorList>
            <person name="He S."/>
        </authorList>
    </citation>
    <scope>NUCLEOTIDE SEQUENCE [LARGE SCALE GENOMIC DNA]</scope>
    <source>
        <strain evidence="3 4">TD8</strain>
    </source>
</reference>
<dbReference type="RefSeq" id="WP_153406446.1">
    <property type="nucleotide sequence ID" value="NZ_ML762446.1"/>
</dbReference>
<feature type="domain" description="Baseplate protein J-like barrel" evidence="1">
    <location>
        <begin position="97"/>
        <end position="183"/>
    </location>
</feature>
<dbReference type="Pfam" id="PF26078">
    <property type="entry name" value="Baseplate_J_M"/>
    <property type="match status" value="1"/>
</dbReference>
<dbReference type="InterPro" id="IPR014507">
    <property type="entry name" value="Baseplate_assembly_J_pred"/>
</dbReference>
<dbReference type="InterPro" id="IPR058531">
    <property type="entry name" value="Baseplate_J_M"/>
</dbReference>
<name>A0A7C8GRH9_9BACI</name>
<dbReference type="AlphaFoldDB" id="A0A7C8GRH9"/>
<proteinExistence type="predicted"/>
<organism evidence="3 4">
    <name type="scientific">Gracilibacillus oryzae</name>
    <dbReference type="NCBI Taxonomy" id="1672701"/>
    <lineage>
        <taxon>Bacteria</taxon>
        <taxon>Bacillati</taxon>
        <taxon>Bacillota</taxon>
        <taxon>Bacilli</taxon>
        <taxon>Bacillales</taxon>
        <taxon>Bacillaceae</taxon>
        <taxon>Gracilibacillus</taxon>
    </lineage>
</organism>
<gene>
    <name evidence="3" type="ORF">F9U64_18940</name>
</gene>